<feature type="region of interest" description="Disordered" evidence="1">
    <location>
        <begin position="406"/>
        <end position="487"/>
    </location>
</feature>
<evidence type="ECO:0000313" key="4">
    <source>
        <dbReference type="Proteomes" id="UP001174909"/>
    </source>
</evidence>
<dbReference type="InterPro" id="IPR036116">
    <property type="entry name" value="FN3_sf"/>
</dbReference>
<dbReference type="SUPFAM" id="SSF49265">
    <property type="entry name" value="Fibronectin type III"/>
    <property type="match status" value="1"/>
</dbReference>
<accession>A0AA35SFQ1</accession>
<proteinExistence type="predicted"/>
<feature type="compositionally biased region" description="Acidic residues" evidence="1">
    <location>
        <begin position="469"/>
        <end position="478"/>
    </location>
</feature>
<feature type="compositionally biased region" description="Basic and acidic residues" evidence="1">
    <location>
        <begin position="315"/>
        <end position="331"/>
    </location>
</feature>
<evidence type="ECO:0000313" key="3">
    <source>
        <dbReference type="EMBL" id="CAI8029143.1"/>
    </source>
</evidence>
<keyword evidence="2" id="KW-0812">Transmembrane</keyword>
<keyword evidence="2" id="KW-0472">Membrane</keyword>
<feature type="compositionally biased region" description="Basic and acidic residues" evidence="1">
    <location>
        <begin position="256"/>
        <end position="284"/>
    </location>
</feature>
<organism evidence="3 4">
    <name type="scientific">Geodia barretti</name>
    <name type="common">Barrett's horny sponge</name>
    <dbReference type="NCBI Taxonomy" id="519541"/>
    <lineage>
        <taxon>Eukaryota</taxon>
        <taxon>Metazoa</taxon>
        <taxon>Porifera</taxon>
        <taxon>Demospongiae</taxon>
        <taxon>Heteroscleromorpha</taxon>
        <taxon>Tetractinellida</taxon>
        <taxon>Astrophorina</taxon>
        <taxon>Geodiidae</taxon>
        <taxon>Geodia</taxon>
    </lineage>
</organism>
<comment type="caution">
    <text evidence="3">The sequence shown here is derived from an EMBL/GenBank/DDBJ whole genome shotgun (WGS) entry which is preliminary data.</text>
</comment>
<dbReference type="AlphaFoldDB" id="A0AA35SFQ1"/>
<keyword evidence="2" id="KW-1133">Transmembrane helix</keyword>
<feature type="compositionally biased region" description="Low complexity" evidence="1">
    <location>
        <begin position="421"/>
        <end position="446"/>
    </location>
</feature>
<gene>
    <name evidence="3" type="ORF">GBAR_LOCUS16568</name>
</gene>
<keyword evidence="4" id="KW-1185">Reference proteome</keyword>
<evidence type="ECO:0000256" key="1">
    <source>
        <dbReference type="SAM" id="MobiDB-lite"/>
    </source>
</evidence>
<evidence type="ECO:0000256" key="2">
    <source>
        <dbReference type="SAM" id="Phobius"/>
    </source>
</evidence>
<dbReference type="Proteomes" id="UP001174909">
    <property type="component" value="Unassembled WGS sequence"/>
</dbReference>
<sequence>MTTGNYTCTVANDLGSTSMDIIVDSECEADSFTAEAGERQVTFSWCPPDDSNCTTHTLFFNISCYPPPSSPSSPLLISEPGTTTLDGFSPNTEYNCSIHTQSHYTVSFTTKEDCKSFTEFQVRSKEKILQMVTDLVVEQLQKICSECDSANIDREEIECTDQSPPTITYRARLGGTHANDSDDLVAELEKWAGEGQHLSLNDEPDSPESMELVGVAAGVSAGLISLVATMGAFLAVWRSRRSVRETKQAQELGMEELPRPERAPDELKETERDYSYVTVERNEGAEDGVNSGSPRDGSPTIDTRGNTAYLPVAPRDGRDRQYVEMPSRQKPEPQPSAGRRLPLTGITTTPNAAYFEISVDSLQYSATLPSRPMDPLYESVGDFTLWKDRAKRGVQQLLKSLPRYAAPQANNKPPHLPPSHPSRSQSLPRGNVAPPTAKEAPPTTKEAPPDPEDSPMRNRPPAPLPEEARESDEDDDDYVYERVVNND</sequence>
<name>A0AA35SFQ1_GEOBA</name>
<feature type="transmembrane region" description="Helical" evidence="2">
    <location>
        <begin position="212"/>
        <end position="237"/>
    </location>
</feature>
<reference evidence="3" key="1">
    <citation type="submission" date="2023-03" db="EMBL/GenBank/DDBJ databases">
        <authorList>
            <person name="Steffen K."/>
            <person name="Cardenas P."/>
        </authorList>
    </citation>
    <scope>NUCLEOTIDE SEQUENCE</scope>
</reference>
<dbReference type="EMBL" id="CASHTH010002383">
    <property type="protein sequence ID" value="CAI8029143.1"/>
    <property type="molecule type" value="Genomic_DNA"/>
</dbReference>
<feature type="region of interest" description="Disordered" evidence="1">
    <location>
        <begin position="247"/>
        <end position="345"/>
    </location>
</feature>
<protein>
    <submittedName>
        <fullName evidence="3">Uncharacterized protein</fullName>
    </submittedName>
</protein>